<dbReference type="Gene3D" id="1.20.5.1500">
    <property type="match status" value="1"/>
</dbReference>
<feature type="compositionally biased region" description="Polar residues" evidence="3">
    <location>
        <begin position="1"/>
        <end position="22"/>
    </location>
</feature>
<evidence type="ECO:0000256" key="1">
    <source>
        <dbReference type="ARBA" id="ARBA00009947"/>
    </source>
</evidence>
<evidence type="ECO:0000313" key="5">
    <source>
        <dbReference type="Proteomes" id="UP001150238"/>
    </source>
</evidence>
<comment type="similarity">
    <text evidence="1 2">Belongs to the nucleosome assembly protein (NAP) family.</text>
</comment>
<sequence length="425" mass="48316">MSSNVPIAGSNITAPTPQNTPLTHAPIAAGLSRPTVPDISEDKEEDIDDDDDDADALREQALAMVQGKLAGLIGKSSGYLESLPVEVKLSVEGLKGIQVKHHELQNQYKRECLELEKKYLALQKPLYERREAIINGSEKPTTEEITAGEQQSLKDDEDYTPVPKENIVPSAIPEFWLTALRNHIGLADLITERDEGALKHLLDIRLSYLNENQTEYEGKPGFKITFIFSPNEFFENDTLDKSYLYQDEVGYSGDFVYYKAIGTDIKWKEDKDLTKEYEIKKQRNKNTNRTRLVRKARPTESFFNFFNPPVPPSDEDLENGKYDEEELEDIEDKFQLDYQIGEDLKEKIIPRAIDYFTGKALEYEVMDDDEDDYEDLDDDDDDDGRFDDDSESEVELAPRRRGPPKGRGGAPANAGNVNPEECKQQ</sequence>
<feature type="compositionally biased region" description="Acidic residues" evidence="3">
    <location>
        <begin position="39"/>
        <end position="53"/>
    </location>
</feature>
<dbReference type="GO" id="GO:0005634">
    <property type="term" value="C:nucleus"/>
    <property type="evidence" value="ECO:0007669"/>
    <property type="project" value="InterPro"/>
</dbReference>
<feature type="region of interest" description="Disordered" evidence="3">
    <location>
        <begin position="134"/>
        <end position="160"/>
    </location>
</feature>
<name>A0A9W8ZYT3_9AGAR</name>
<reference evidence="4" key="1">
    <citation type="submission" date="2022-08" db="EMBL/GenBank/DDBJ databases">
        <authorList>
            <consortium name="DOE Joint Genome Institute"/>
            <person name="Min B."/>
            <person name="Riley R."/>
            <person name="Sierra-Patev S."/>
            <person name="Naranjo-Ortiz M."/>
            <person name="Looney B."/>
            <person name="Konkel Z."/>
            <person name="Slot J.C."/>
            <person name="Sakamoto Y."/>
            <person name="Steenwyk J.L."/>
            <person name="Rokas A."/>
            <person name="Carro J."/>
            <person name="Camarero S."/>
            <person name="Ferreira P."/>
            <person name="Molpeceres G."/>
            <person name="Ruiz-Duenas F.J."/>
            <person name="Serrano A."/>
            <person name="Henrissat B."/>
            <person name="Drula E."/>
            <person name="Hughes K.W."/>
            <person name="Mata J.L."/>
            <person name="Ishikawa N.K."/>
            <person name="Vargas-Isla R."/>
            <person name="Ushijima S."/>
            <person name="Smith C.A."/>
            <person name="Ahrendt S."/>
            <person name="Andreopoulos W."/>
            <person name="He G."/>
            <person name="Labutti K."/>
            <person name="Lipzen A."/>
            <person name="Ng V."/>
            <person name="Sandor L."/>
            <person name="Barry K."/>
            <person name="Martinez A.T."/>
            <person name="Xiao Y."/>
            <person name="Gibbons J.G."/>
            <person name="Terashima K."/>
            <person name="Hibbett D.S."/>
            <person name="Grigoriev I.V."/>
        </authorList>
    </citation>
    <scope>NUCLEOTIDE SEQUENCE</scope>
    <source>
        <strain evidence="4">Sp2 HRB7682 ss15</strain>
    </source>
</reference>
<dbReference type="SUPFAM" id="SSF143113">
    <property type="entry name" value="NAP-like"/>
    <property type="match status" value="1"/>
</dbReference>
<dbReference type="EMBL" id="JANVFS010000034">
    <property type="protein sequence ID" value="KAJ4469688.1"/>
    <property type="molecule type" value="Genomic_DNA"/>
</dbReference>
<feature type="region of interest" description="Disordered" evidence="3">
    <location>
        <begin position="365"/>
        <end position="425"/>
    </location>
</feature>
<feature type="compositionally biased region" description="Acidic residues" evidence="3">
    <location>
        <begin position="365"/>
        <end position="394"/>
    </location>
</feature>
<evidence type="ECO:0000256" key="2">
    <source>
        <dbReference type="RuleBase" id="RU003876"/>
    </source>
</evidence>
<dbReference type="Gene3D" id="3.30.1120.90">
    <property type="entry name" value="Nucleosome assembly protein"/>
    <property type="match status" value="1"/>
</dbReference>
<gene>
    <name evidence="4" type="ORF">C8J55DRAFT_436876</name>
</gene>
<feature type="region of interest" description="Disordered" evidence="3">
    <location>
        <begin position="1"/>
        <end position="53"/>
    </location>
</feature>
<evidence type="ECO:0000313" key="4">
    <source>
        <dbReference type="EMBL" id="KAJ4469688.1"/>
    </source>
</evidence>
<organism evidence="4 5">
    <name type="scientific">Lentinula lateritia</name>
    <dbReference type="NCBI Taxonomy" id="40482"/>
    <lineage>
        <taxon>Eukaryota</taxon>
        <taxon>Fungi</taxon>
        <taxon>Dikarya</taxon>
        <taxon>Basidiomycota</taxon>
        <taxon>Agaricomycotina</taxon>
        <taxon>Agaricomycetes</taxon>
        <taxon>Agaricomycetidae</taxon>
        <taxon>Agaricales</taxon>
        <taxon>Marasmiineae</taxon>
        <taxon>Omphalotaceae</taxon>
        <taxon>Lentinula</taxon>
    </lineage>
</organism>
<evidence type="ECO:0000256" key="3">
    <source>
        <dbReference type="SAM" id="MobiDB-lite"/>
    </source>
</evidence>
<dbReference type="Proteomes" id="UP001150238">
    <property type="component" value="Unassembled WGS sequence"/>
</dbReference>
<reference evidence="4" key="2">
    <citation type="journal article" date="2023" name="Proc. Natl. Acad. Sci. U.S.A.">
        <title>A global phylogenomic analysis of the shiitake genus Lentinula.</title>
        <authorList>
            <person name="Sierra-Patev S."/>
            <person name="Min B."/>
            <person name="Naranjo-Ortiz M."/>
            <person name="Looney B."/>
            <person name="Konkel Z."/>
            <person name="Slot J.C."/>
            <person name="Sakamoto Y."/>
            <person name="Steenwyk J.L."/>
            <person name="Rokas A."/>
            <person name="Carro J."/>
            <person name="Camarero S."/>
            <person name="Ferreira P."/>
            <person name="Molpeceres G."/>
            <person name="Ruiz-Duenas F.J."/>
            <person name="Serrano A."/>
            <person name="Henrissat B."/>
            <person name="Drula E."/>
            <person name="Hughes K.W."/>
            <person name="Mata J.L."/>
            <person name="Ishikawa N.K."/>
            <person name="Vargas-Isla R."/>
            <person name="Ushijima S."/>
            <person name="Smith C.A."/>
            <person name="Donoghue J."/>
            <person name="Ahrendt S."/>
            <person name="Andreopoulos W."/>
            <person name="He G."/>
            <person name="LaButti K."/>
            <person name="Lipzen A."/>
            <person name="Ng V."/>
            <person name="Riley R."/>
            <person name="Sandor L."/>
            <person name="Barry K."/>
            <person name="Martinez A.T."/>
            <person name="Xiao Y."/>
            <person name="Gibbons J.G."/>
            <person name="Terashima K."/>
            <person name="Grigoriev I.V."/>
            <person name="Hibbett D."/>
        </authorList>
    </citation>
    <scope>NUCLEOTIDE SEQUENCE</scope>
    <source>
        <strain evidence="4">Sp2 HRB7682 ss15</strain>
    </source>
</reference>
<dbReference type="PANTHER" id="PTHR11875">
    <property type="entry name" value="TESTIS-SPECIFIC Y-ENCODED PROTEIN"/>
    <property type="match status" value="1"/>
</dbReference>
<dbReference type="GO" id="GO:0006334">
    <property type="term" value="P:nucleosome assembly"/>
    <property type="evidence" value="ECO:0007669"/>
    <property type="project" value="InterPro"/>
</dbReference>
<protein>
    <recommendedName>
        <fullName evidence="6">Nucleosome assembly protein</fullName>
    </recommendedName>
</protein>
<dbReference type="InterPro" id="IPR037231">
    <property type="entry name" value="NAP-like_sf"/>
</dbReference>
<dbReference type="AlphaFoldDB" id="A0A9W8ZYT3"/>
<proteinExistence type="inferred from homology"/>
<dbReference type="FunFam" id="3.30.1120.90:FF:000003">
    <property type="entry name" value="Nucleosome assembly protein"/>
    <property type="match status" value="1"/>
</dbReference>
<evidence type="ECO:0008006" key="6">
    <source>
        <dbReference type="Google" id="ProtNLM"/>
    </source>
</evidence>
<dbReference type="InterPro" id="IPR002164">
    <property type="entry name" value="NAP_family"/>
</dbReference>
<comment type="caution">
    <text evidence="4">The sequence shown here is derived from an EMBL/GenBank/DDBJ whole genome shotgun (WGS) entry which is preliminary data.</text>
</comment>
<dbReference type="Pfam" id="PF00956">
    <property type="entry name" value="NAP"/>
    <property type="match status" value="1"/>
</dbReference>
<feature type="compositionally biased region" description="Low complexity" evidence="3">
    <location>
        <begin position="410"/>
        <end position="419"/>
    </location>
</feature>
<accession>A0A9W8ZYT3</accession>